<accession>A0A841CMW7</accession>
<dbReference type="SUPFAM" id="SSF55729">
    <property type="entry name" value="Acyl-CoA N-acyltransferases (Nat)"/>
    <property type="match status" value="1"/>
</dbReference>
<keyword evidence="2" id="KW-0808">Transferase</keyword>
<gene>
    <name evidence="2" type="ORF">FHS29_005257</name>
</gene>
<evidence type="ECO:0000313" key="2">
    <source>
        <dbReference type="EMBL" id="MBB5958649.1"/>
    </source>
</evidence>
<reference evidence="2 3" key="1">
    <citation type="submission" date="2020-08" db="EMBL/GenBank/DDBJ databases">
        <title>Genomic Encyclopedia of Type Strains, Phase III (KMG-III): the genomes of soil and plant-associated and newly described type strains.</title>
        <authorList>
            <person name="Whitman W."/>
        </authorList>
    </citation>
    <scope>NUCLEOTIDE SEQUENCE [LARGE SCALE GENOMIC DNA]</scope>
    <source>
        <strain evidence="2 3">CECT 8640</strain>
    </source>
</reference>
<dbReference type="InterPro" id="IPR038764">
    <property type="entry name" value="GNAT_N_AcTrfase_prd"/>
</dbReference>
<dbReference type="EMBL" id="JACHJN010000008">
    <property type="protein sequence ID" value="MBB5958649.1"/>
    <property type="molecule type" value="Genomic_DNA"/>
</dbReference>
<dbReference type="InterPro" id="IPR000182">
    <property type="entry name" value="GNAT_dom"/>
</dbReference>
<proteinExistence type="predicted"/>
<sequence length="258" mass="27912">MTIPDTVHDAVRAASAAAAASAVRIRELPDLDSIREVDDLFRVIWRPDPNNPPVSNELMRVLAHAGNYVVGAYLGDRLVGATVGFLATPIGRTLHSHVTGVSEGMRGRSVGFALKLHQRAWALERGLDTITWTFDPLVRRNAYFNLAKLAARAVQYLPDFYGEMGDDINGTGASDRLLVRWDLNAPEVAAACDGRPPPAAADGPLVPTPADIEGLRKTDPASADEWRLRLRESLGTYLSSGAEITGFTRDGAYVVEPL</sequence>
<dbReference type="PANTHER" id="PTHR41700">
    <property type="entry name" value="GCN5-RELATED N-ACETYLTRANSFERASE"/>
    <property type="match status" value="1"/>
</dbReference>
<keyword evidence="3" id="KW-1185">Reference proteome</keyword>
<evidence type="ECO:0000259" key="1">
    <source>
        <dbReference type="PROSITE" id="PS51186"/>
    </source>
</evidence>
<dbReference type="Gene3D" id="3.40.630.30">
    <property type="match status" value="1"/>
</dbReference>
<dbReference type="AlphaFoldDB" id="A0A841CMW7"/>
<dbReference type="Proteomes" id="UP000547510">
    <property type="component" value="Unassembled WGS sequence"/>
</dbReference>
<dbReference type="RefSeq" id="WP_184694768.1">
    <property type="nucleotide sequence ID" value="NZ_JACHJN010000008.1"/>
</dbReference>
<dbReference type="PANTHER" id="PTHR41700:SF1">
    <property type="entry name" value="N-ACETYLTRANSFERASE DOMAIN-CONTAINING PROTEIN"/>
    <property type="match status" value="1"/>
</dbReference>
<dbReference type="InterPro" id="IPR038740">
    <property type="entry name" value="BioF2-like_GNAT_dom"/>
</dbReference>
<dbReference type="GO" id="GO:0016747">
    <property type="term" value="F:acyltransferase activity, transferring groups other than amino-acyl groups"/>
    <property type="evidence" value="ECO:0007669"/>
    <property type="project" value="InterPro"/>
</dbReference>
<evidence type="ECO:0000313" key="3">
    <source>
        <dbReference type="Proteomes" id="UP000547510"/>
    </source>
</evidence>
<dbReference type="InterPro" id="IPR016181">
    <property type="entry name" value="Acyl_CoA_acyltransferase"/>
</dbReference>
<comment type="caution">
    <text evidence="2">The sequence shown here is derived from an EMBL/GenBank/DDBJ whole genome shotgun (WGS) entry which is preliminary data.</text>
</comment>
<name>A0A841CMW7_9PSEU</name>
<organism evidence="2 3">
    <name type="scientific">Saccharothrix tamanrassetensis</name>
    <dbReference type="NCBI Taxonomy" id="1051531"/>
    <lineage>
        <taxon>Bacteria</taxon>
        <taxon>Bacillati</taxon>
        <taxon>Actinomycetota</taxon>
        <taxon>Actinomycetes</taxon>
        <taxon>Pseudonocardiales</taxon>
        <taxon>Pseudonocardiaceae</taxon>
        <taxon>Saccharothrix</taxon>
    </lineage>
</organism>
<dbReference type="Pfam" id="PF13480">
    <property type="entry name" value="Acetyltransf_6"/>
    <property type="match status" value="1"/>
</dbReference>
<dbReference type="PROSITE" id="PS51186">
    <property type="entry name" value="GNAT"/>
    <property type="match status" value="1"/>
</dbReference>
<protein>
    <submittedName>
        <fullName evidence="2">Putative GNAT superfamily acetyltransferase</fullName>
    </submittedName>
</protein>
<feature type="domain" description="N-acetyltransferase" evidence="1">
    <location>
        <begin position="23"/>
        <end position="186"/>
    </location>
</feature>